<dbReference type="InterPro" id="IPR011989">
    <property type="entry name" value="ARM-like"/>
</dbReference>
<dbReference type="AlphaFoldDB" id="U6GH24"/>
<dbReference type="RefSeq" id="XP_013251206.1">
    <property type="nucleotide sequence ID" value="XM_013395752.1"/>
</dbReference>
<dbReference type="PANTHER" id="PTHR16216:SF2">
    <property type="entry name" value="DYNEIN AXONEMAL ASSEMBLY FACTOR 5"/>
    <property type="match status" value="1"/>
</dbReference>
<organism evidence="1 2">
    <name type="scientific">Eimeria acervulina</name>
    <name type="common">Coccidian parasite</name>
    <dbReference type="NCBI Taxonomy" id="5801"/>
    <lineage>
        <taxon>Eukaryota</taxon>
        <taxon>Sar</taxon>
        <taxon>Alveolata</taxon>
        <taxon>Apicomplexa</taxon>
        <taxon>Conoidasida</taxon>
        <taxon>Coccidia</taxon>
        <taxon>Eucoccidiorida</taxon>
        <taxon>Eimeriorina</taxon>
        <taxon>Eimeriidae</taxon>
        <taxon>Eimeria</taxon>
    </lineage>
</organism>
<dbReference type="InterPro" id="IPR016024">
    <property type="entry name" value="ARM-type_fold"/>
</dbReference>
<accession>U6GH24</accession>
<evidence type="ECO:0000313" key="2">
    <source>
        <dbReference type="Proteomes" id="UP000018050"/>
    </source>
</evidence>
<dbReference type="PANTHER" id="PTHR16216">
    <property type="entry name" value="DYNEIN ASSEMBLY FACTOR 5, AXONEMAL"/>
    <property type="match status" value="1"/>
</dbReference>
<dbReference type="Gene3D" id="1.25.10.10">
    <property type="entry name" value="Leucine-rich Repeat Variant"/>
    <property type="match status" value="2"/>
</dbReference>
<evidence type="ECO:0008006" key="3">
    <source>
        <dbReference type="Google" id="ProtNLM"/>
    </source>
</evidence>
<protein>
    <recommendedName>
        <fullName evidence="3">HEAT repeat-containing protein</fullName>
    </recommendedName>
</protein>
<evidence type="ECO:0000313" key="1">
    <source>
        <dbReference type="EMBL" id="CDI78568.1"/>
    </source>
</evidence>
<dbReference type="GeneID" id="25268860"/>
<name>U6GH24_EIMAC</name>
<reference evidence="1" key="1">
    <citation type="submission" date="2013-10" db="EMBL/GenBank/DDBJ databases">
        <title>Genomic analysis of the causative agents of coccidiosis in chickens.</title>
        <authorList>
            <person name="Reid A.J."/>
            <person name="Blake D."/>
            <person name="Billington K."/>
            <person name="Browne H."/>
            <person name="Dunn M."/>
            <person name="Hung S."/>
            <person name="Kawahara F."/>
            <person name="Miranda-Saavedra D."/>
            <person name="Mourier T."/>
            <person name="Nagra H."/>
            <person name="Otto T.D."/>
            <person name="Rawlings N."/>
            <person name="Sanchez A."/>
            <person name="Sanders M."/>
            <person name="Subramaniam C."/>
            <person name="Tay Y."/>
            <person name="Dear P."/>
            <person name="Doerig C."/>
            <person name="Gruber A."/>
            <person name="Parkinson J."/>
            <person name="Shirley M."/>
            <person name="Wan K.L."/>
            <person name="Berriman M."/>
            <person name="Tomley F."/>
            <person name="Pain A."/>
        </authorList>
    </citation>
    <scope>NUCLEOTIDE SEQUENCE</scope>
    <source>
        <strain evidence="1">Houghton</strain>
    </source>
</reference>
<dbReference type="EMBL" id="HG670889">
    <property type="protein sequence ID" value="CDI78568.1"/>
    <property type="molecule type" value="Genomic_DNA"/>
</dbReference>
<dbReference type="InterPro" id="IPR052623">
    <property type="entry name" value="DAAF5"/>
</dbReference>
<dbReference type="SUPFAM" id="SSF48371">
    <property type="entry name" value="ARM repeat"/>
    <property type="match status" value="1"/>
</dbReference>
<keyword evidence="2" id="KW-1185">Reference proteome</keyword>
<sequence length="1195" mass="131504">MMTPQVLPQTLHTQQQQQQQLLQQLRRDLYRLSDSNRVTRLQGARAILRVYEEEAARRAARSNEAAMTTNSYQGTKEAHNCPSCPFSGVFLSSVYSPVSVLCADDTSESCRATALDLVQLVVKNFLSRREVILICMGNKNASDKAFSCGGECNNCPAAAAFFCGRNAGGDGTYLSINTGIAGNSEAVKPLITVIAERLKETSQEVEKSEELRLSNMQFLQHLLLQYAADPPASNSNRGQHNQQKQSMFQSEKGWNATEFADCLLAAVAGALKDKSPSNGIEACRLLSAISEKLQASVLLQSSKQLLHLLVGCLARPQRAVRWQAAAACEAMLRSISSRAAVAEDGVSAAASHIRAVATAIRPILQQEAAVLNKLKMIQMLKRLVQEMSPRVLLRQKVLPHLLQLFLLLMGDIDQQVAREADKALLAIEGDGPHRTPPTPPAACEGDAEGLYEAASYHREQATELAGVHLKELMADLLPRLTSWSADERLASLRALAALMPISGFRLLNELPHLLLQLYETCVIEGGGPPGSRQDDQQQWSPLLFLVQHGILREINSRRNPGSDCSSSDSREPWHRGGLQEMGACSSLCNTLEAVELALHCTGEVALLLPPCSWLPLIASHLGLQRDAHQYIRDKEKVLANAVDDETEQKISMWSDLASHEEKVFLGRFPGGYQFVVNALGLNSPRCVRDQRRADYKANAGKAISATTHMCSSESRKQALLLLSRLLRGLKPYNEHGRKRQGQKPHENKGDAKIYHSGAYVLGRIELWLLVRIIEQVQGTECGRDNDEIMPFTAVLLLQLLHAAGELCQLEAKSLFAAALLQQIDPRSHKDITREAVGHIDTFSMNTLLWAHQQLSFFKRFCSGDVCDKLHRIHPGDCCILVVGMHAGPVVAGTVSVTGDKCLRVHWNIFLVSLALQLLQRQGTAQEAVAPVRGDILGACLALFSLTFFKPLARYVCGSLTRSFEGCEIPQVALLCVSQIIPTLSTNGTPVISRPQEGTEEDCDAFQLMPEKEKREQLETDSKEANENKVEARSVIAALSMLTPLLVSCMDDDWNADVRFLAVGVVRQFFFDLNGDEEQHVALQQLAAATASPLQQRLDDARDDIRVAAADALQAMLKQRPPVIHRPAATEICKSLCICLDDRSEVLATAAEAALLAGAEDLKAVVLEELQATEPSCLYPERYRRIRRKLLELPEL</sequence>
<dbReference type="Proteomes" id="UP000018050">
    <property type="component" value="Unassembled WGS sequence"/>
</dbReference>
<dbReference type="OMA" id="REVILIC"/>
<dbReference type="VEuPathDB" id="ToxoDB:EAH_00007900"/>
<reference evidence="1" key="2">
    <citation type="submission" date="2013-10" db="EMBL/GenBank/DDBJ databases">
        <authorList>
            <person name="Aslett M."/>
        </authorList>
    </citation>
    <scope>NUCLEOTIDE SEQUENCE</scope>
    <source>
        <strain evidence="1">Houghton</strain>
    </source>
</reference>
<gene>
    <name evidence="1" type="ORF">EAH_00007900</name>
</gene>
<proteinExistence type="predicted"/>
<dbReference type="OrthoDB" id="346447at2759"/>